<dbReference type="EMBL" id="MRZV01001335">
    <property type="protein sequence ID" value="PIK38627.1"/>
    <property type="molecule type" value="Genomic_DNA"/>
</dbReference>
<comment type="caution">
    <text evidence="2">The sequence shown here is derived from an EMBL/GenBank/DDBJ whole genome shotgun (WGS) entry which is preliminary data.</text>
</comment>
<sequence length="256" mass="28893">MVRLHAQPDVTLHEGTTSSALQTSPSKTRRHLLPDVSPDDSGKQQQQIPNPGWAHRGQQTIQNKITTNGPLCATNNTNNEGVKPIPHQPDKGTLQQKVLHSLDGFTAHRGQIPSPNRHLTRRKWLVMRTPCAILHAKSLRRLSSDNTQTATHLERWRSGKPTGTQARALNETMVGITQRGHVQQNMWPTLFFDSTKRVTNLSIDPRRACRLWPVIGKGSGPVVRKRNPPQYLKKKQRETKDFQKQQKHLSRGESAV</sequence>
<organism evidence="2 3">
    <name type="scientific">Stichopus japonicus</name>
    <name type="common">Sea cucumber</name>
    <dbReference type="NCBI Taxonomy" id="307972"/>
    <lineage>
        <taxon>Eukaryota</taxon>
        <taxon>Metazoa</taxon>
        <taxon>Echinodermata</taxon>
        <taxon>Eleutherozoa</taxon>
        <taxon>Echinozoa</taxon>
        <taxon>Holothuroidea</taxon>
        <taxon>Aspidochirotacea</taxon>
        <taxon>Aspidochirotida</taxon>
        <taxon>Stichopodidae</taxon>
        <taxon>Apostichopus</taxon>
    </lineage>
</organism>
<evidence type="ECO:0000313" key="3">
    <source>
        <dbReference type="Proteomes" id="UP000230750"/>
    </source>
</evidence>
<proteinExistence type="predicted"/>
<feature type="compositionally biased region" description="Polar residues" evidence="1">
    <location>
        <begin position="14"/>
        <end position="26"/>
    </location>
</feature>
<dbReference type="AlphaFoldDB" id="A0A2G8JS79"/>
<feature type="region of interest" description="Disordered" evidence="1">
    <location>
        <begin position="217"/>
        <end position="256"/>
    </location>
</feature>
<keyword evidence="3" id="KW-1185">Reference proteome</keyword>
<reference evidence="2 3" key="1">
    <citation type="journal article" date="2017" name="PLoS Biol.">
        <title>The sea cucumber genome provides insights into morphological evolution and visceral regeneration.</title>
        <authorList>
            <person name="Zhang X."/>
            <person name="Sun L."/>
            <person name="Yuan J."/>
            <person name="Sun Y."/>
            <person name="Gao Y."/>
            <person name="Zhang L."/>
            <person name="Li S."/>
            <person name="Dai H."/>
            <person name="Hamel J.F."/>
            <person name="Liu C."/>
            <person name="Yu Y."/>
            <person name="Liu S."/>
            <person name="Lin W."/>
            <person name="Guo K."/>
            <person name="Jin S."/>
            <person name="Xu P."/>
            <person name="Storey K.B."/>
            <person name="Huan P."/>
            <person name="Zhang T."/>
            <person name="Zhou Y."/>
            <person name="Zhang J."/>
            <person name="Lin C."/>
            <person name="Li X."/>
            <person name="Xing L."/>
            <person name="Huo D."/>
            <person name="Sun M."/>
            <person name="Wang L."/>
            <person name="Mercier A."/>
            <person name="Li F."/>
            <person name="Yang H."/>
            <person name="Xiang J."/>
        </authorList>
    </citation>
    <scope>NUCLEOTIDE SEQUENCE [LARGE SCALE GENOMIC DNA]</scope>
    <source>
        <strain evidence="2">Shaxun</strain>
        <tissue evidence="2">Muscle</tissue>
    </source>
</reference>
<feature type="compositionally biased region" description="Basic residues" evidence="1">
    <location>
        <begin position="223"/>
        <end position="237"/>
    </location>
</feature>
<name>A0A2G8JS79_STIJA</name>
<protein>
    <submittedName>
        <fullName evidence="2">Uncharacterized protein</fullName>
    </submittedName>
</protein>
<accession>A0A2G8JS79</accession>
<gene>
    <name evidence="2" type="ORF">BSL78_24537</name>
</gene>
<dbReference type="Proteomes" id="UP000230750">
    <property type="component" value="Unassembled WGS sequence"/>
</dbReference>
<evidence type="ECO:0000256" key="1">
    <source>
        <dbReference type="SAM" id="MobiDB-lite"/>
    </source>
</evidence>
<evidence type="ECO:0000313" key="2">
    <source>
        <dbReference type="EMBL" id="PIK38627.1"/>
    </source>
</evidence>
<feature type="region of interest" description="Disordered" evidence="1">
    <location>
        <begin position="1"/>
        <end position="57"/>
    </location>
</feature>